<dbReference type="InterPro" id="IPR013783">
    <property type="entry name" value="Ig-like_fold"/>
</dbReference>
<name>A0A8J6IUQ6_9ALTE</name>
<dbReference type="InterPro" id="IPR017853">
    <property type="entry name" value="GH"/>
</dbReference>
<dbReference type="InterPro" id="IPR037524">
    <property type="entry name" value="PA14/GLEYA"/>
</dbReference>
<dbReference type="InterPro" id="IPR011658">
    <property type="entry name" value="PA14_dom"/>
</dbReference>
<organism evidence="5 6">
    <name type="scientific">Neptunicella marina</name>
    <dbReference type="NCBI Taxonomy" id="2125989"/>
    <lineage>
        <taxon>Bacteria</taxon>
        <taxon>Pseudomonadati</taxon>
        <taxon>Pseudomonadota</taxon>
        <taxon>Gammaproteobacteria</taxon>
        <taxon>Alteromonadales</taxon>
        <taxon>Alteromonadaceae</taxon>
        <taxon>Neptunicella</taxon>
    </lineage>
</organism>
<dbReference type="SMART" id="SM00758">
    <property type="entry name" value="PA14"/>
    <property type="match status" value="1"/>
</dbReference>
<dbReference type="InterPro" id="IPR002772">
    <property type="entry name" value="Glyco_hydro_3_C"/>
</dbReference>
<dbReference type="GO" id="GO:0009044">
    <property type="term" value="F:xylan 1,4-beta-xylosidase activity"/>
    <property type="evidence" value="ECO:0007669"/>
    <property type="project" value="InterPro"/>
</dbReference>
<dbReference type="SUPFAM" id="SSF52279">
    <property type="entry name" value="Beta-D-glucan exohydrolase, C-terminal domain"/>
    <property type="match status" value="1"/>
</dbReference>
<evidence type="ECO:0000256" key="3">
    <source>
        <dbReference type="ARBA" id="ARBA00022801"/>
    </source>
</evidence>
<dbReference type="InterPro" id="IPR036881">
    <property type="entry name" value="Glyco_hydro_3_C_sf"/>
</dbReference>
<evidence type="ECO:0000256" key="1">
    <source>
        <dbReference type="ARBA" id="ARBA00005336"/>
    </source>
</evidence>
<gene>
    <name evidence="5" type="ORF">H8B19_08855</name>
</gene>
<dbReference type="SUPFAM" id="SSF51445">
    <property type="entry name" value="(Trans)glycosidases"/>
    <property type="match status" value="1"/>
</dbReference>
<dbReference type="InterPro" id="IPR026891">
    <property type="entry name" value="Fn3-like"/>
</dbReference>
<feature type="domain" description="PA14" evidence="4">
    <location>
        <begin position="463"/>
        <end position="609"/>
    </location>
</feature>
<dbReference type="EMBL" id="JACNEP010000006">
    <property type="protein sequence ID" value="MBC3765986.1"/>
    <property type="molecule type" value="Genomic_DNA"/>
</dbReference>
<dbReference type="PROSITE" id="PS51257">
    <property type="entry name" value="PROKAR_LIPOPROTEIN"/>
    <property type="match status" value="1"/>
</dbReference>
<reference evidence="5" key="2">
    <citation type="submission" date="2020-08" db="EMBL/GenBank/DDBJ databases">
        <authorList>
            <person name="Lai Q."/>
        </authorList>
    </citation>
    <scope>NUCLEOTIDE SEQUENCE</scope>
    <source>
        <strain evidence="5">S27-2</strain>
    </source>
</reference>
<dbReference type="InterPro" id="IPR044993">
    <property type="entry name" value="BXL"/>
</dbReference>
<dbReference type="Gene3D" id="3.20.20.300">
    <property type="entry name" value="Glycoside hydrolase, family 3, N-terminal domain"/>
    <property type="match status" value="1"/>
</dbReference>
<dbReference type="Pfam" id="PF14310">
    <property type="entry name" value="Fn3-like"/>
    <property type="match status" value="1"/>
</dbReference>
<keyword evidence="3 5" id="KW-0378">Hydrolase</keyword>
<sequence length="880" mass="97612">MNRVIFFVCTILPVIVSCTSHEPDKAKTADYLNPNLPLEHRVDDLLARMTLEEKVSQMMNQSPAIPRLGIEEYNWWSEGLHGVARAGIATVFPQAIGLAAMWDRQALYDVATAISDEARAKHHAFAAKGKRNLYQGLTLWSPNINLFRDPRWGRGQETYGEDPYLTGELAVQFIRGLQGDDPRYLKTVATVKHFAVHSGPEPQRHHFNAVTGNKDLYESYLPMFEKGIKQGGAYSLMCAYNRYNGKAACGSDLLLRDVLRRDWDFSGFVVSDCGAIEDIHAHHKLTENGAQSAALAVKSGTDLNCGKVYQSLTEAVKAGMLTEEQLDISLARLLRARFKLGMFDPADMVPYQHIPYSVVDSEKHRQLALQAAQKSIVLLKNDKQTLPLSKELKKIAVIGPNADEWLMLLGNYNGVPAAPVTPVAGIKQKLGQNTQILTAQGSDLAEGIPVFSTVPAGVLQQTSTKAGLHARFFNNIDLSGQPLFEQDMPQLAVNWRDRAPRSDMDDDHFSVSWETELVPQKDGEYQLGVITTCNTQLWLDGKLIADTPYHFRNEYGDPRLRKSTRLALKAGLHYKIKVTAIETYADAQVELVWAPPQQSMQQQAVDIASQADAVVLVMGLTARMEGEEMEVKTPGFNGGDRTSLALPYPQQELIKAVSATGKPVVLVLLNGSALAVNWADKHVNAIVEAWYPGQAAGQAIADVLFGDYNPAGRLPVTFYHSVKDLPGFDDYHFSTQTYRYFTQQPLYPFGYGLSYSQFAYSELNLPRQLKAGQSFEVKVKLKNTSAIAGDEVAQLYISPVLHQTGQPLRSLKGFQRIRLQPGEQQTLTFTLSERDFVQYNPQGEAQLVSGDYLISVGGGQPDVLRATRSNVVQQRLTIIE</sequence>
<dbReference type="GO" id="GO:0031222">
    <property type="term" value="P:arabinan catabolic process"/>
    <property type="evidence" value="ECO:0007669"/>
    <property type="project" value="TreeGrafter"/>
</dbReference>
<reference evidence="5" key="1">
    <citation type="journal article" date="2018" name="Int. J. Syst. Evol. Microbiol.">
        <title>Neptunicella marina gen. nov., sp. nov., isolated from surface seawater.</title>
        <authorList>
            <person name="Liu X."/>
            <person name="Lai Q."/>
            <person name="Du Y."/>
            <person name="Zhang X."/>
            <person name="Liu Z."/>
            <person name="Sun F."/>
            <person name="Shao Z."/>
        </authorList>
    </citation>
    <scope>NUCLEOTIDE SEQUENCE</scope>
    <source>
        <strain evidence="5">S27-2</strain>
    </source>
</reference>
<dbReference type="GO" id="GO:0045493">
    <property type="term" value="P:xylan catabolic process"/>
    <property type="evidence" value="ECO:0007669"/>
    <property type="project" value="InterPro"/>
</dbReference>
<accession>A0A8J6IUQ6</accession>
<keyword evidence="2" id="KW-0732">Signal</keyword>
<comment type="caution">
    <text evidence="5">The sequence shown here is derived from an EMBL/GenBank/DDBJ whole genome shotgun (WGS) entry which is preliminary data.</text>
</comment>
<keyword evidence="6" id="KW-1185">Reference proteome</keyword>
<dbReference type="Gene3D" id="3.40.50.1700">
    <property type="entry name" value="Glycoside hydrolase family 3 C-terminal domain"/>
    <property type="match status" value="2"/>
</dbReference>
<dbReference type="RefSeq" id="WP_186506463.1">
    <property type="nucleotide sequence ID" value="NZ_JACNEP010000006.1"/>
</dbReference>
<dbReference type="PROSITE" id="PS51820">
    <property type="entry name" value="PA14"/>
    <property type="match status" value="1"/>
</dbReference>
<dbReference type="Pfam" id="PF01915">
    <property type="entry name" value="Glyco_hydro_3_C"/>
    <property type="match status" value="1"/>
</dbReference>
<dbReference type="PANTHER" id="PTHR42721:SF3">
    <property type="entry name" value="BETA-D-XYLOSIDASE 5-RELATED"/>
    <property type="match status" value="1"/>
</dbReference>
<evidence type="ECO:0000313" key="5">
    <source>
        <dbReference type="EMBL" id="MBC3765986.1"/>
    </source>
</evidence>
<protein>
    <submittedName>
        <fullName evidence="5">Glycoside hydrolase family 3 C-terminal domain-containing protein</fullName>
    </submittedName>
</protein>
<comment type="similarity">
    <text evidence="1">Belongs to the glycosyl hydrolase 3 family.</text>
</comment>
<evidence type="ECO:0000256" key="2">
    <source>
        <dbReference type="ARBA" id="ARBA00022729"/>
    </source>
</evidence>
<evidence type="ECO:0000259" key="4">
    <source>
        <dbReference type="PROSITE" id="PS51820"/>
    </source>
</evidence>
<dbReference type="Proteomes" id="UP000601768">
    <property type="component" value="Unassembled WGS sequence"/>
</dbReference>
<dbReference type="SMART" id="SM01217">
    <property type="entry name" value="Fn3_like"/>
    <property type="match status" value="1"/>
</dbReference>
<dbReference type="Pfam" id="PF00933">
    <property type="entry name" value="Glyco_hydro_3"/>
    <property type="match status" value="1"/>
</dbReference>
<dbReference type="PRINTS" id="PR00133">
    <property type="entry name" value="GLHYDRLASE3"/>
</dbReference>
<dbReference type="GO" id="GO:0046556">
    <property type="term" value="F:alpha-L-arabinofuranosidase activity"/>
    <property type="evidence" value="ECO:0007669"/>
    <property type="project" value="TreeGrafter"/>
</dbReference>
<dbReference type="InterPro" id="IPR001764">
    <property type="entry name" value="Glyco_hydro_3_N"/>
</dbReference>
<dbReference type="SUPFAM" id="SSF56988">
    <property type="entry name" value="Anthrax protective antigen"/>
    <property type="match status" value="1"/>
</dbReference>
<dbReference type="Pfam" id="PF07691">
    <property type="entry name" value="PA14"/>
    <property type="match status" value="1"/>
</dbReference>
<proteinExistence type="inferred from homology"/>
<dbReference type="Gene3D" id="2.60.40.10">
    <property type="entry name" value="Immunoglobulins"/>
    <property type="match status" value="1"/>
</dbReference>
<dbReference type="AlphaFoldDB" id="A0A8J6IUQ6"/>
<evidence type="ECO:0000313" key="6">
    <source>
        <dbReference type="Proteomes" id="UP000601768"/>
    </source>
</evidence>
<dbReference type="InterPro" id="IPR036962">
    <property type="entry name" value="Glyco_hydro_3_N_sf"/>
</dbReference>
<dbReference type="PANTHER" id="PTHR42721">
    <property type="entry name" value="SUGAR HYDROLASE-RELATED"/>
    <property type="match status" value="1"/>
</dbReference>